<dbReference type="GO" id="GO:0003677">
    <property type="term" value="F:DNA binding"/>
    <property type="evidence" value="ECO:0007669"/>
    <property type="project" value="UniProtKB-KW"/>
</dbReference>
<dbReference type="eggNOG" id="COG2856">
    <property type="taxonomic scope" value="Bacteria"/>
</dbReference>
<dbReference type="SUPFAM" id="SSF47413">
    <property type="entry name" value="lambda repressor-like DNA-binding domains"/>
    <property type="match status" value="1"/>
</dbReference>
<dbReference type="PANTHER" id="PTHR43236:SF2">
    <property type="entry name" value="BLL0069 PROTEIN"/>
    <property type="match status" value="1"/>
</dbReference>
<evidence type="ECO:0000313" key="4">
    <source>
        <dbReference type="Proteomes" id="UP000028602"/>
    </source>
</evidence>
<sequence length="380" mass="42882">MADLAYINPKMLSRAQERAEVSVEELSGITGAAPEKIQRWLTGQDKPTFMQAQKLADQLYIPFGYLFLPYPPDESVPLPDLRTVSDRGIQGKISVNLRDTIVAVVLRQEWYKEYLKEQDAPVLTFIGSVSMDSPPEKVAEVIKAFLFPDGVDPGAMTWEEYQRRIIHSAENAGILVMRSGIVDSNTHRPLSVKEFRGFAISDPLAPVIFINLADAPSARLFTLIHELTHLWIGMSGISSVGVHDEHNTEKFCNQVAGDFLMPGADMRALWKPEHTTEENVAALARCFHVSRYVVVRRAYDLQLVMYEDYRRYYLSLLKDYRASEAGPDEFYAVIQDRNSQPFCRAVLDEALSGRVLLRDAGRLLGVAPGKLKHLAQHFRD</sequence>
<organism evidence="3 4">
    <name type="scientific">Tatumella ptyseos ATCC 33301</name>
    <dbReference type="NCBI Taxonomy" id="1005995"/>
    <lineage>
        <taxon>Bacteria</taxon>
        <taxon>Pseudomonadati</taxon>
        <taxon>Pseudomonadota</taxon>
        <taxon>Gammaproteobacteria</taxon>
        <taxon>Enterobacterales</taxon>
        <taxon>Erwiniaceae</taxon>
        <taxon>Tatumella</taxon>
    </lineage>
</organism>
<evidence type="ECO:0000256" key="1">
    <source>
        <dbReference type="ARBA" id="ARBA00007227"/>
    </source>
</evidence>
<dbReference type="Pfam" id="PF06114">
    <property type="entry name" value="Peptidase_M78"/>
    <property type="match status" value="1"/>
</dbReference>
<name>A0A085JD04_9GAMM</name>
<protein>
    <submittedName>
        <fullName evidence="3">DNA-binding protein</fullName>
    </submittedName>
</protein>
<accession>A0A085JD04</accession>
<reference evidence="3 4" key="1">
    <citation type="submission" date="2014-05" db="EMBL/GenBank/DDBJ databases">
        <title>ATOL: Assembling a taxonomically balanced genome-scale reconstruction of the evolutionary history of the Enterobacteriaceae.</title>
        <authorList>
            <person name="Plunkett G.III."/>
            <person name="Neeno-Eckwall E.C."/>
            <person name="Glasner J.D."/>
            <person name="Perna N.T."/>
        </authorList>
    </citation>
    <scope>NUCLEOTIDE SEQUENCE [LARGE SCALE GENOMIC DNA]</scope>
    <source>
        <strain evidence="3 4">ATCC 33301</strain>
    </source>
</reference>
<dbReference type="AlphaFoldDB" id="A0A085JD04"/>
<dbReference type="Proteomes" id="UP000028602">
    <property type="component" value="Unassembled WGS sequence"/>
</dbReference>
<dbReference type="InterPro" id="IPR010359">
    <property type="entry name" value="IrrE_HExxH"/>
</dbReference>
<dbReference type="RefSeq" id="WP_029989262.1">
    <property type="nucleotide sequence ID" value="NZ_ATMJ01000001.1"/>
</dbReference>
<dbReference type="EMBL" id="JMPR01000038">
    <property type="protein sequence ID" value="KFD18350.1"/>
    <property type="molecule type" value="Genomic_DNA"/>
</dbReference>
<gene>
    <name evidence="3" type="ORF">GTPT_2540</name>
</gene>
<evidence type="ECO:0000313" key="3">
    <source>
        <dbReference type="EMBL" id="KFD18350.1"/>
    </source>
</evidence>
<proteinExistence type="inferred from homology"/>
<dbReference type="Gene3D" id="1.10.10.2910">
    <property type="match status" value="1"/>
</dbReference>
<dbReference type="OrthoDB" id="9796786at2"/>
<dbReference type="PANTHER" id="PTHR43236">
    <property type="entry name" value="ANTITOXIN HIGA1"/>
    <property type="match status" value="1"/>
</dbReference>
<dbReference type="InterPro" id="IPR010982">
    <property type="entry name" value="Lambda_DNA-bd_dom_sf"/>
</dbReference>
<comment type="caution">
    <text evidence="3">The sequence shown here is derived from an EMBL/GenBank/DDBJ whole genome shotgun (WGS) entry which is preliminary data.</text>
</comment>
<dbReference type="CDD" id="cd00093">
    <property type="entry name" value="HTH_XRE"/>
    <property type="match status" value="1"/>
</dbReference>
<feature type="domain" description="IrrE N-terminal-like" evidence="2">
    <location>
        <begin position="170"/>
        <end position="298"/>
    </location>
</feature>
<keyword evidence="3" id="KW-0238">DNA-binding</keyword>
<dbReference type="InterPro" id="IPR052345">
    <property type="entry name" value="Rad_response_metalloprotease"/>
</dbReference>
<comment type="similarity">
    <text evidence="1">Belongs to the short-chain fatty acyl-CoA assimilation regulator (ScfR) family.</text>
</comment>
<evidence type="ECO:0000259" key="2">
    <source>
        <dbReference type="Pfam" id="PF06114"/>
    </source>
</evidence>
<dbReference type="InterPro" id="IPR001387">
    <property type="entry name" value="Cro/C1-type_HTH"/>
</dbReference>
<keyword evidence="4" id="KW-1185">Reference proteome</keyword>